<dbReference type="EMBL" id="JAWRVI010000006">
    <property type="protein sequence ID" value="KAK4093148.1"/>
    <property type="molecule type" value="Genomic_DNA"/>
</dbReference>
<reference evidence="2 3" key="1">
    <citation type="journal article" date="2024" name="Microbiol. Resour. Announc.">
        <title>Genome annotations for the ascomycete fungi Trichoderma harzianum, Trichoderma aggressivum, and Purpureocillium lilacinum.</title>
        <authorList>
            <person name="Beijen E.P.W."/>
            <person name="Ohm R.A."/>
        </authorList>
    </citation>
    <scope>NUCLEOTIDE SEQUENCE [LARGE SCALE GENOMIC DNA]</scope>
    <source>
        <strain evidence="2 3">CBS 150709</strain>
    </source>
</reference>
<evidence type="ECO:0000256" key="1">
    <source>
        <dbReference type="SAM" id="MobiDB-lite"/>
    </source>
</evidence>
<protein>
    <submittedName>
        <fullName evidence="2">Uncharacterized protein</fullName>
    </submittedName>
</protein>
<keyword evidence="3" id="KW-1185">Reference proteome</keyword>
<organism evidence="2 3">
    <name type="scientific">Purpureocillium lilacinum</name>
    <name type="common">Paecilomyces lilacinus</name>
    <dbReference type="NCBI Taxonomy" id="33203"/>
    <lineage>
        <taxon>Eukaryota</taxon>
        <taxon>Fungi</taxon>
        <taxon>Dikarya</taxon>
        <taxon>Ascomycota</taxon>
        <taxon>Pezizomycotina</taxon>
        <taxon>Sordariomycetes</taxon>
        <taxon>Hypocreomycetidae</taxon>
        <taxon>Hypocreales</taxon>
        <taxon>Ophiocordycipitaceae</taxon>
        <taxon>Purpureocillium</taxon>
    </lineage>
</organism>
<comment type="caution">
    <text evidence="2">The sequence shown here is derived from an EMBL/GenBank/DDBJ whole genome shotgun (WGS) entry which is preliminary data.</text>
</comment>
<dbReference type="Proteomes" id="UP001287286">
    <property type="component" value="Unassembled WGS sequence"/>
</dbReference>
<feature type="region of interest" description="Disordered" evidence="1">
    <location>
        <begin position="28"/>
        <end position="66"/>
    </location>
</feature>
<evidence type="ECO:0000313" key="3">
    <source>
        <dbReference type="Proteomes" id="UP001287286"/>
    </source>
</evidence>
<feature type="region of interest" description="Disordered" evidence="1">
    <location>
        <begin position="208"/>
        <end position="282"/>
    </location>
</feature>
<gene>
    <name evidence="2" type="ORF">Purlil1_2305</name>
</gene>
<name>A0ABR0C9T1_PURLI</name>
<proteinExistence type="predicted"/>
<accession>A0ABR0C9T1</accession>
<evidence type="ECO:0000313" key="2">
    <source>
        <dbReference type="EMBL" id="KAK4093148.1"/>
    </source>
</evidence>
<sequence length="409" mass="44602">MPHPAILYPAGRHPPRCRCRRRCQTRNVDSTRDDEVTQPCGSGDEEEEGDAGVSAPRGQLSTRESEPLLPLDADVTLRSLLAVCTSFQMPKETSARMAKRTMMMMAMTWFRCTMVAAGPRGRGLCLERRETGAGALMCLGRGPSGRVVPSREGKPFDWNVPRRDERWVDRDGVATQRDEAARLSLGDDRRRKTWEECGMQRGGAACRSGADILVAPPPTLRPQKKGPGRREAGVNKNGKAGLSWGSIGALAPPARPRPKPASSGRRQGQRAPDSTGTAPERLQLPARLPSGAHLPSWRWQGTWGVPGGSRATRALLPNLAHLGVVIGPCVNPLLTTASGNTASTTSWHIRVRIRQSADRLHLRVPASSQQPKIVHSHPPLLTAAAYYKASQKESFLLSHASRFIRGYVK</sequence>